<feature type="region of interest" description="Disordered" evidence="1">
    <location>
        <begin position="1"/>
        <end position="39"/>
    </location>
</feature>
<protein>
    <recommendedName>
        <fullName evidence="2">BEACH-type PH domain-containing protein</fullName>
    </recommendedName>
</protein>
<dbReference type="GeneID" id="7198586"/>
<feature type="compositionally biased region" description="Basic and acidic residues" evidence="1">
    <location>
        <begin position="2092"/>
        <end position="2103"/>
    </location>
</feature>
<dbReference type="RefSeq" id="XP_002184650.1">
    <property type="nucleotide sequence ID" value="XM_002184614.1"/>
</dbReference>
<dbReference type="InParanoid" id="B7GC42"/>
<dbReference type="SUPFAM" id="SSF49899">
    <property type="entry name" value="Concanavalin A-like lectins/glucanases"/>
    <property type="match status" value="1"/>
</dbReference>
<feature type="compositionally biased region" description="Acidic residues" evidence="1">
    <location>
        <begin position="1"/>
        <end position="12"/>
    </location>
</feature>
<dbReference type="EMBL" id="CM000627">
    <property type="protein sequence ID" value="EEC43709.1"/>
    <property type="molecule type" value="Genomic_DNA"/>
</dbReference>
<dbReference type="KEGG" id="pti:PHATRDRAFT_40677"/>
<feature type="compositionally biased region" description="Acidic residues" evidence="1">
    <location>
        <begin position="2058"/>
        <end position="2070"/>
    </location>
</feature>
<dbReference type="Proteomes" id="UP000000759">
    <property type="component" value="Chromosome 25"/>
</dbReference>
<dbReference type="Pfam" id="PF15787">
    <property type="entry name" value="DUF4704"/>
    <property type="match status" value="1"/>
</dbReference>
<accession>B7GC42</accession>
<feature type="domain" description="BEACH-type PH" evidence="2">
    <location>
        <begin position="2127"/>
        <end position="2239"/>
    </location>
</feature>
<name>B7GC42_PHATC</name>
<dbReference type="InterPro" id="IPR013320">
    <property type="entry name" value="ConA-like_dom_sf"/>
</dbReference>
<dbReference type="PANTHER" id="PTHR13743:SF123">
    <property type="entry name" value="PROTEIN FAN"/>
    <property type="match status" value="1"/>
</dbReference>
<dbReference type="HOGENOM" id="CLU_226219_0_0_1"/>
<evidence type="ECO:0000313" key="4">
    <source>
        <dbReference type="Proteomes" id="UP000000759"/>
    </source>
</evidence>
<dbReference type="PROSITE" id="PS51783">
    <property type="entry name" value="PH_BEACH"/>
    <property type="match status" value="1"/>
</dbReference>
<feature type="region of interest" description="Disordered" evidence="1">
    <location>
        <begin position="52"/>
        <end position="82"/>
    </location>
</feature>
<reference evidence="4" key="2">
    <citation type="submission" date="2008-08" db="EMBL/GenBank/DDBJ databases">
        <authorList>
            <consortium name="Diatom Consortium"/>
            <person name="Grigoriev I."/>
            <person name="Grimwood J."/>
            <person name="Kuo A."/>
            <person name="Otillar R.P."/>
            <person name="Salamov A."/>
            <person name="Detter J.C."/>
            <person name="Lindquist E."/>
            <person name="Shapiro H."/>
            <person name="Lucas S."/>
            <person name="Glavina del Rio T."/>
            <person name="Pitluck S."/>
            <person name="Rokhsar D."/>
            <person name="Bowler C."/>
        </authorList>
    </citation>
    <scope>GENOME REANNOTATION</scope>
    <source>
        <strain evidence="4">CCAP 1055/1</strain>
    </source>
</reference>
<dbReference type="Gene3D" id="2.30.29.30">
    <property type="entry name" value="Pleckstrin-homology domain (PH domain)/Phosphotyrosine-binding domain (PTB)"/>
    <property type="match status" value="1"/>
</dbReference>
<reference evidence="3 4" key="1">
    <citation type="journal article" date="2008" name="Nature">
        <title>The Phaeodactylum genome reveals the evolutionary history of diatom genomes.</title>
        <authorList>
            <person name="Bowler C."/>
            <person name="Allen A.E."/>
            <person name="Badger J.H."/>
            <person name="Grimwood J."/>
            <person name="Jabbari K."/>
            <person name="Kuo A."/>
            <person name="Maheswari U."/>
            <person name="Martens C."/>
            <person name="Maumus F."/>
            <person name="Otillar R.P."/>
            <person name="Rayko E."/>
            <person name="Salamov A."/>
            <person name="Vandepoele K."/>
            <person name="Beszteri B."/>
            <person name="Gruber A."/>
            <person name="Heijde M."/>
            <person name="Katinka M."/>
            <person name="Mock T."/>
            <person name="Valentin K."/>
            <person name="Verret F."/>
            <person name="Berges J.A."/>
            <person name="Brownlee C."/>
            <person name="Cadoret J.P."/>
            <person name="Chiovitti A."/>
            <person name="Choi C.J."/>
            <person name="Coesel S."/>
            <person name="De Martino A."/>
            <person name="Detter J.C."/>
            <person name="Durkin C."/>
            <person name="Falciatore A."/>
            <person name="Fournet J."/>
            <person name="Haruta M."/>
            <person name="Huysman M.J."/>
            <person name="Jenkins B.D."/>
            <person name="Jiroutova K."/>
            <person name="Jorgensen R.E."/>
            <person name="Joubert Y."/>
            <person name="Kaplan A."/>
            <person name="Kroger N."/>
            <person name="Kroth P.G."/>
            <person name="La Roche J."/>
            <person name="Lindquist E."/>
            <person name="Lommer M."/>
            <person name="Martin-Jezequel V."/>
            <person name="Lopez P.J."/>
            <person name="Lucas S."/>
            <person name="Mangogna M."/>
            <person name="McGinnis K."/>
            <person name="Medlin L.K."/>
            <person name="Montsant A."/>
            <person name="Oudot-Le Secq M.P."/>
            <person name="Napoli C."/>
            <person name="Obornik M."/>
            <person name="Parker M.S."/>
            <person name="Petit J.L."/>
            <person name="Porcel B.M."/>
            <person name="Poulsen N."/>
            <person name="Robison M."/>
            <person name="Rychlewski L."/>
            <person name="Rynearson T.A."/>
            <person name="Schmutz J."/>
            <person name="Shapiro H."/>
            <person name="Siaut M."/>
            <person name="Stanley M."/>
            <person name="Sussman M.R."/>
            <person name="Taylor A.R."/>
            <person name="Vardi A."/>
            <person name="von Dassow P."/>
            <person name="Vyverman W."/>
            <person name="Willis A."/>
            <person name="Wyrwicz L.S."/>
            <person name="Rokhsar D.S."/>
            <person name="Weissenbach J."/>
            <person name="Armbrust E.V."/>
            <person name="Green B.R."/>
            <person name="Van de Peer Y."/>
            <person name="Grigoriev I.V."/>
        </authorList>
    </citation>
    <scope>NUCLEOTIDE SEQUENCE [LARGE SCALE GENOMIC DNA]</scope>
    <source>
        <strain evidence="3 4">CCAP 1055/1</strain>
    </source>
</reference>
<evidence type="ECO:0000313" key="3">
    <source>
        <dbReference type="EMBL" id="EEC43709.1"/>
    </source>
</evidence>
<dbReference type="Pfam" id="PF14844">
    <property type="entry name" value="PH_BEACH"/>
    <property type="match status" value="1"/>
</dbReference>
<gene>
    <name evidence="3" type="ORF">PHATRDRAFT_40677</name>
</gene>
<keyword evidence="4" id="KW-1185">Reference proteome</keyword>
<feature type="compositionally biased region" description="Polar residues" evidence="1">
    <location>
        <begin position="21"/>
        <end position="33"/>
    </location>
</feature>
<dbReference type="PaxDb" id="2850-Phatr40677"/>
<feature type="region of interest" description="Disordered" evidence="1">
    <location>
        <begin position="2049"/>
        <end position="2107"/>
    </location>
</feature>
<proteinExistence type="predicted"/>
<dbReference type="OrthoDB" id="26681at2759"/>
<dbReference type="InterPro" id="IPR031570">
    <property type="entry name" value="NBEA/BDCP_DUF4704"/>
</dbReference>
<dbReference type="InterPro" id="IPR011993">
    <property type="entry name" value="PH-like_dom_sf"/>
</dbReference>
<evidence type="ECO:0000256" key="1">
    <source>
        <dbReference type="SAM" id="MobiDB-lite"/>
    </source>
</evidence>
<sequence>MVRSDDESDFDQNGEPPINPFSASNCEPHSSAASALKEDSFQLSERSAAIVRAAKAAGHKRSDSMLSGDDDSDFGEASSTDRTGRNASFAYMEEASMEASLLNHLSEDASAMESTRGGTLRPMVTKLSPSGRLGRRRTEILSSDEVLVGGDLEGIRKAPSNDLDASYVEMDFALGDALPSPYDTSETFPIRETSLMTSTEIDDNGPKNVQAKAPVVVDIGQIGVPNSLSPSSLEPTYEILKAYRIIDDRTVSDDILPGAEAKVLCSLFDGFCCPPLELDSARAILKMEMSRIYSKDVSIPIPEQPVIQMLEKDNRVVSLLLSGVEPSPAILQLPLHFAASFLRILVRLLTHETDPEYNQTCFLIEKDVFIDRGSLESPPVHPDHFTSRPHMLYSSARFQCVNAWKAQKRELVSDSQIAVEKVLDIWEQAAATPSCALLLGPLGRLLGVLGAAGVNAKTIRRVLDLGQALELPILARVSIVRALTTAATGSSRSLILPKLPPENFFLFGQRGLKRKISGLSTWPFRNDFGVAVWFRAEHFGSSSNVTLISARSDDGGGIEVSLVPLDEKTNDVCTVSVSVFDSGNGNLVAHSVKVSACVLLPRVWYHLAVRHTRSRLKGVFSLSTRQQVSIMVDGKVMLTAPLPFPRISDSDFEKESILQSSLRRVTLRSSLNLTLEFGSQFDGQAGTVYIFNDTISDASFRTLFELSGGSSGALKRSSSRKNRWDSRRSEIVRKSKALDMKTLNDEADELVVSQRKKSGSRQKEMKARVVDLLEADEIDDNELALELQNPSFGSKIFVVWDPERVTDSCLAIELHVGAHVQLEQAYRWFSNSAQDVISYLGGMQLSVPLFRSLLSDRATVTHESQRLELAFGYSLQSLVDLISSCVKDHDENARELLRCGALDVYEHVLTTCRNSFLSKPDEGSVFQALNSNETIANSFVLSLLRLRSACEHYVGLEAKIFSRFLFNFGLWIGTSTTASALDLALLPILAILTRSNGEKVRDCLGSKYIVQGLCELEAKGSTSIEVNEIAASKIDKKNLFLAMLFDILVIGTSPRELAPFLNFLSSILDAQRWETIPSDGGTNDPHSSLQAYTKRLAIDCSIVLFMLLQVRPPVNGLYMSLAHCCGSVQGGAAWILSSLVNSTDDNILSLGVRSICSYLELASKGPDSGLAFGPILPSEPEAASGTDVSSSVRRGANRMAQIAKGIAAMGPTGSKGTSLYPKLTARVIFKLLWHLLRSHRSHLGPKTRVALLFWIMNGNNLTVSAIGSIGILRRYFVTEDAISGYQISFIWAEKKLLEVENIGGHAIQDALAVGTVLRLLRYLDSRVKDQWLSDLLDLARGNRKSLTVLASVSDWEASLFHLASETLESFVAAQNQVDFESKTKSEEFNATTTERSDNMSTELSFVFHEQNSDSLDALRSRLDTCIDLYATLLGHILREGGNKALSALENVSALERVCVNGHTVLLLLLSSLCANVFENGTLLEIGSISAEDWHDVDLEAESLPLKQSARLVTDAILSNGMKGLDMTTAVRSWRSLRHLTEVVVALATKSGLGVASLFDYSSQKASAVDIVSNGLHGIHLPESKVKGISAYEYGDMVKAIRESALDGAEKGQDIDRRLCVNIAAQVLTLLDAFIFPDSLDSSLPASHIHGLALVRSSEPRLGPSQGTLLASAIRLSLILLALLEPSSVKLLQCASRLKCLLFWALELVREEPSLSEVVVQGNMAMVDRLLLATVLHCHRALGRCSALLIEVESSPFETYFASREDQKRHHRRLLRVSLELRDIASTVFRGRNHILKSSLSPAAYGDLQASLEGDHRIHSKEGVVREFLCSRWVTKYQDIETRADIAVPEQATMGTIALNSEGPTVQGFIVIEKLAQEAEAIVVDYEKALHSCFESYLESQRKWAETDAVRDLEYDGDTITSRLSDRHDSAIAELTKAKSRRRNRAELRWHRLERKVVEPWKLAAHWKLAQYSDPIGRRLLMVQNRYFDSHEDASYEVSLGKERDREEEYRSSVRLEREKKDLAEVMRRNADAFIVENPVMDCEPVEDDTMHAVSDSEGSTDLELVSDTESNDVFGRKDADDTSANSDGNPDEVQRDEEWDKIGASDIDNIGADGDIDGWAKIFMWSESESVVARFENVMLIELRSYTEGKVLLTNHGIYFRQISDEMNVMTKEPLGMDDTGPSETKDRRWRLCRLSEIQGRRYMLRQQALEMFFADGQELFINFPAGGKDRDRFYAKIRNSCK</sequence>
<dbReference type="SUPFAM" id="SSF50729">
    <property type="entry name" value="PH domain-like"/>
    <property type="match status" value="1"/>
</dbReference>
<feature type="non-terminal residue" evidence="3">
    <location>
        <position position="2243"/>
    </location>
</feature>
<dbReference type="PANTHER" id="PTHR13743">
    <property type="entry name" value="BEIGE/BEACH-RELATED"/>
    <property type="match status" value="1"/>
</dbReference>
<dbReference type="InterPro" id="IPR023362">
    <property type="entry name" value="PH-BEACH_dom"/>
</dbReference>
<dbReference type="InterPro" id="IPR050865">
    <property type="entry name" value="BEACH_Domain"/>
</dbReference>
<evidence type="ECO:0000259" key="2">
    <source>
        <dbReference type="PROSITE" id="PS51783"/>
    </source>
</evidence>
<organism evidence="3 4">
    <name type="scientific">Phaeodactylum tricornutum (strain CCAP 1055/1)</name>
    <dbReference type="NCBI Taxonomy" id="556484"/>
    <lineage>
        <taxon>Eukaryota</taxon>
        <taxon>Sar</taxon>
        <taxon>Stramenopiles</taxon>
        <taxon>Ochrophyta</taxon>
        <taxon>Bacillariophyta</taxon>
        <taxon>Bacillariophyceae</taxon>
        <taxon>Bacillariophycidae</taxon>
        <taxon>Naviculales</taxon>
        <taxon>Phaeodactylaceae</taxon>
        <taxon>Phaeodactylum</taxon>
    </lineage>
</organism>